<sequence>MTDAIEQAGGGERKGERTRRRILEAGRRVFGEVGYDRATIRAIAAEAQVDKSSVIQYFGTKEQLFRAALDLRIDVDALTVDGDPAASAESYLRAMLERWAADSPMAVLLRTSLTSEEAADLLRRHITAEAIDRIALHVEGPDPRLRAALAGAVMFGITFHRHLLRTPDLAGAPLDDVLRLAVPLIRDLLAPPPTKDPDDPPPRQDHRTAPHPRSDLPR</sequence>
<proteinExistence type="predicted"/>
<dbReference type="EMBL" id="JACHMB010000001">
    <property type="protein sequence ID" value="MBB5783062.1"/>
    <property type="molecule type" value="Genomic_DNA"/>
</dbReference>
<dbReference type="Proteomes" id="UP000579153">
    <property type="component" value="Unassembled WGS sequence"/>
</dbReference>
<dbReference type="PRINTS" id="PR00455">
    <property type="entry name" value="HTHTETR"/>
</dbReference>
<dbReference type="AlphaFoldDB" id="A0A7W9GFV0"/>
<evidence type="ECO:0000259" key="4">
    <source>
        <dbReference type="PROSITE" id="PS50977"/>
    </source>
</evidence>
<dbReference type="InterPro" id="IPR009057">
    <property type="entry name" value="Homeodomain-like_sf"/>
</dbReference>
<dbReference type="Pfam" id="PF00440">
    <property type="entry name" value="TetR_N"/>
    <property type="match status" value="1"/>
</dbReference>
<evidence type="ECO:0000256" key="1">
    <source>
        <dbReference type="ARBA" id="ARBA00023125"/>
    </source>
</evidence>
<dbReference type="PANTHER" id="PTHR30055:SF235">
    <property type="entry name" value="TRANSCRIPTIONAL REGULATORY PROTEIN"/>
    <property type="match status" value="1"/>
</dbReference>
<gene>
    <name evidence="5" type="ORF">HD596_009818</name>
</gene>
<evidence type="ECO:0000256" key="2">
    <source>
        <dbReference type="PROSITE-ProRule" id="PRU00335"/>
    </source>
</evidence>
<dbReference type="InterPro" id="IPR001647">
    <property type="entry name" value="HTH_TetR"/>
</dbReference>
<keyword evidence="6" id="KW-1185">Reference proteome</keyword>
<dbReference type="SUPFAM" id="SSF46689">
    <property type="entry name" value="Homeodomain-like"/>
    <property type="match status" value="1"/>
</dbReference>
<dbReference type="Gene3D" id="1.10.357.10">
    <property type="entry name" value="Tetracycline Repressor, domain 2"/>
    <property type="match status" value="1"/>
</dbReference>
<name>A0A7W9GFV0_9ACTN</name>
<dbReference type="InterPro" id="IPR050109">
    <property type="entry name" value="HTH-type_TetR-like_transc_reg"/>
</dbReference>
<organism evidence="5 6">
    <name type="scientific">Nonomuraea jabiensis</name>
    <dbReference type="NCBI Taxonomy" id="882448"/>
    <lineage>
        <taxon>Bacteria</taxon>
        <taxon>Bacillati</taxon>
        <taxon>Actinomycetota</taxon>
        <taxon>Actinomycetes</taxon>
        <taxon>Streptosporangiales</taxon>
        <taxon>Streptosporangiaceae</taxon>
        <taxon>Nonomuraea</taxon>
    </lineage>
</organism>
<feature type="DNA-binding region" description="H-T-H motif" evidence="2">
    <location>
        <begin position="39"/>
        <end position="58"/>
    </location>
</feature>
<evidence type="ECO:0000313" key="5">
    <source>
        <dbReference type="EMBL" id="MBB5783062.1"/>
    </source>
</evidence>
<dbReference type="Pfam" id="PF17920">
    <property type="entry name" value="TetR_C_16"/>
    <property type="match status" value="1"/>
</dbReference>
<evidence type="ECO:0000256" key="3">
    <source>
        <dbReference type="SAM" id="MobiDB-lite"/>
    </source>
</evidence>
<dbReference type="InterPro" id="IPR036271">
    <property type="entry name" value="Tet_transcr_reg_TetR-rel_C_sf"/>
</dbReference>
<dbReference type="GO" id="GO:0000976">
    <property type="term" value="F:transcription cis-regulatory region binding"/>
    <property type="evidence" value="ECO:0007669"/>
    <property type="project" value="TreeGrafter"/>
</dbReference>
<dbReference type="PROSITE" id="PS50977">
    <property type="entry name" value="HTH_TETR_2"/>
    <property type="match status" value="1"/>
</dbReference>
<protein>
    <submittedName>
        <fullName evidence="5">AcrR family transcriptional regulator</fullName>
    </submittedName>
</protein>
<feature type="region of interest" description="Disordered" evidence="3">
    <location>
        <begin position="189"/>
        <end position="218"/>
    </location>
</feature>
<dbReference type="SUPFAM" id="SSF48498">
    <property type="entry name" value="Tetracyclin repressor-like, C-terminal domain"/>
    <property type="match status" value="1"/>
</dbReference>
<dbReference type="GO" id="GO:0003700">
    <property type="term" value="F:DNA-binding transcription factor activity"/>
    <property type="evidence" value="ECO:0007669"/>
    <property type="project" value="TreeGrafter"/>
</dbReference>
<dbReference type="InterPro" id="IPR041678">
    <property type="entry name" value="TetR_C_16"/>
</dbReference>
<feature type="compositionally biased region" description="Basic and acidic residues" evidence="3">
    <location>
        <begin position="195"/>
        <end position="218"/>
    </location>
</feature>
<comment type="caution">
    <text evidence="5">The sequence shown here is derived from an EMBL/GenBank/DDBJ whole genome shotgun (WGS) entry which is preliminary data.</text>
</comment>
<reference evidence="5 6" key="1">
    <citation type="submission" date="2020-08" db="EMBL/GenBank/DDBJ databases">
        <title>Sequencing the genomes of 1000 actinobacteria strains.</title>
        <authorList>
            <person name="Klenk H.-P."/>
        </authorList>
    </citation>
    <scope>NUCLEOTIDE SEQUENCE [LARGE SCALE GENOMIC DNA]</scope>
    <source>
        <strain evidence="5 6">DSM 45507</strain>
    </source>
</reference>
<feature type="domain" description="HTH tetR-type" evidence="4">
    <location>
        <begin position="16"/>
        <end position="76"/>
    </location>
</feature>
<dbReference type="PANTHER" id="PTHR30055">
    <property type="entry name" value="HTH-TYPE TRANSCRIPTIONAL REGULATOR RUTR"/>
    <property type="match status" value="1"/>
</dbReference>
<accession>A0A7W9GFV0</accession>
<dbReference type="RefSeq" id="WP_313046431.1">
    <property type="nucleotide sequence ID" value="NZ_JACHMB010000001.1"/>
</dbReference>
<evidence type="ECO:0000313" key="6">
    <source>
        <dbReference type="Proteomes" id="UP000579153"/>
    </source>
</evidence>
<keyword evidence="1 2" id="KW-0238">DNA-binding</keyword>